<evidence type="ECO:0000313" key="3">
    <source>
        <dbReference type="EMBL" id="WVW83441.1"/>
    </source>
</evidence>
<dbReference type="OrthoDB" id="2571046at2759"/>
<evidence type="ECO:0000313" key="4">
    <source>
        <dbReference type="Proteomes" id="UP000092730"/>
    </source>
</evidence>
<name>A0A1B9FT73_9TREE</name>
<dbReference type="AlphaFoldDB" id="A0A1B9FT73"/>
<proteinExistence type="predicted"/>
<keyword evidence="4" id="KW-1185">Reference proteome</keyword>
<reference evidence="2" key="1">
    <citation type="submission" date="2013-07" db="EMBL/GenBank/DDBJ databases">
        <title>The Genome Sequence of Cryptococcus bestiolae CBS10118.</title>
        <authorList>
            <consortium name="The Broad Institute Genome Sequencing Platform"/>
            <person name="Cuomo C."/>
            <person name="Litvintseva A."/>
            <person name="Chen Y."/>
            <person name="Heitman J."/>
            <person name="Sun S."/>
            <person name="Springer D."/>
            <person name="Dromer F."/>
            <person name="Young S.K."/>
            <person name="Zeng Q."/>
            <person name="Gargeya S."/>
            <person name="Fitzgerald M."/>
            <person name="Abouelleil A."/>
            <person name="Alvarado L."/>
            <person name="Berlin A.M."/>
            <person name="Chapman S.B."/>
            <person name="Dewar J."/>
            <person name="Goldberg J."/>
            <person name="Griggs A."/>
            <person name="Gujja S."/>
            <person name="Hansen M."/>
            <person name="Howarth C."/>
            <person name="Imamovic A."/>
            <person name="Larimer J."/>
            <person name="McCowan C."/>
            <person name="Murphy C."/>
            <person name="Pearson M."/>
            <person name="Priest M."/>
            <person name="Roberts A."/>
            <person name="Saif S."/>
            <person name="Shea T."/>
            <person name="Sykes S."/>
            <person name="Wortman J."/>
            <person name="Nusbaum C."/>
            <person name="Birren B."/>
        </authorList>
    </citation>
    <scope>NUCLEOTIDE SEQUENCE [LARGE SCALE GENOMIC DNA]</scope>
    <source>
        <strain evidence="2">CBS 10118</strain>
    </source>
</reference>
<feature type="region of interest" description="Disordered" evidence="1">
    <location>
        <begin position="370"/>
        <end position="395"/>
    </location>
</feature>
<dbReference type="EMBL" id="CP144543">
    <property type="protein sequence ID" value="WVW83441.1"/>
    <property type="molecule type" value="Genomic_DNA"/>
</dbReference>
<reference evidence="2" key="3">
    <citation type="submission" date="2014-01" db="EMBL/GenBank/DDBJ databases">
        <title>Evolution of pathogenesis and genome organization in the Tremellales.</title>
        <authorList>
            <person name="Cuomo C."/>
            <person name="Litvintseva A."/>
            <person name="Heitman J."/>
            <person name="Chen Y."/>
            <person name="Sun S."/>
            <person name="Springer D."/>
            <person name="Dromer F."/>
            <person name="Young S."/>
            <person name="Zeng Q."/>
            <person name="Chapman S."/>
            <person name="Gujja S."/>
            <person name="Saif S."/>
            <person name="Birren B."/>
        </authorList>
    </citation>
    <scope>NUCLEOTIDE SEQUENCE</scope>
    <source>
        <strain evidence="2">CBS 10118</strain>
    </source>
</reference>
<reference evidence="3" key="2">
    <citation type="submission" date="2013-07" db="EMBL/GenBank/DDBJ databases">
        <authorList>
            <consortium name="The Broad Institute Genome Sequencing Platform"/>
            <person name="Cuomo C."/>
            <person name="Litvintseva A."/>
            <person name="Chen Y."/>
            <person name="Heitman J."/>
            <person name="Sun S."/>
            <person name="Springer D."/>
            <person name="Dromer F."/>
            <person name="Young S.K."/>
            <person name="Zeng Q."/>
            <person name="Gargeya S."/>
            <person name="Fitzgerald M."/>
            <person name="Abouelleil A."/>
            <person name="Alvarado L."/>
            <person name="Berlin A.M."/>
            <person name="Chapman S.B."/>
            <person name="Dewar J."/>
            <person name="Goldberg J."/>
            <person name="Griggs A."/>
            <person name="Gujja S."/>
            <person name="Hansen M."/>
            <person name="Howarth C."/>
            <person name="Imamovic A."/>
            <person name="Larimer J."/>
            <person name="McCowan C."/>
            <person name="Murphy C."/>
            <person name="Pearson M."/>
            <person name="Priest M."/>
            <person name="Roberts A."/>
            <person name="Saif S."/>
            <person name="Shea T."/>
            <person name="Sykes S."/>
            <person name="Wortman J."/>
            <person name="Nusbaum C."/>
            <person name="Birren B."/>
        </authorList>
    </citation>
    <scope>NUCLEOTIDE SEQUENCE</scope>
    <source>
        <strain evidence="3">CBS 10118</strain>
    </source>
</reference>
<dbReference type="Proteomes" id="UP000092730">
    <property type="component" value="Chromosome 3"/>
</dbReference>
<dbReference type="RefSeq" id="XP_019043033.1">
    <property type="nucleotide sequence ID" value="XM_019195320.1"/>
</dbReference>
<dbReference type="KEGG" id="kbi:30213143"/>
<gene>
    <name evidence="2" type="ORF">I302_08744</name>
    <name evidence="3" type="ORF">I302_105462</name>
</gene>
<accession>A0A1B9FT73</accession>
<dbReference type="VEuPathDB" id="FungiDB:I302_08744"/>
<protein>
    <recommendedName>
        <fullName evidence="5">F-box domain-containing protein</fullName>
    </recommendedName>
</protein>
<dbReference type="GeneID" id="30213143"/>
<reference evidence="3" key="4">
    <citation type="submission" date="2024-02" db="EMBL/GenBank/DDBJ databases">
        <title>Comparative genomics of Cryptococcus and Kwoniella reveals pathogenesis evolution and contrasting modes of karyotype evolution via chromosome fusion or intercentromeric recombination.</title>
        <authorList>
            <person name="Coelho M.A."/>
            <person name="David-Palma M."/>
            <person name="Shea T."/>
            <person name="Bowers K."/>
            <person name="McGinley-Smith S."/>
            <person name="Mohammad A.W."/>
            <person name="Gnirke A."/>
            <person name="Yurkov A.M."/>
            <person name="Nowrousian M."/>
            <person name="Sun S."/>
            <person name="Cuomo C.A."/>
            <person name="Heitman J."/>
        </authorList>
    </citation>
    <scope>NUCLEOTIDE SEQUENCE</scope>
    <source>
        <strain evidence="3">CBS 10118</strain>
    </source>
</reference>
<evidence type="ECO:0000256" key="1">
    <source>
        <dbReference type="SAM" id="MobiDB-lite"/>
    </source>
</evidence>
<organism evidence="2">
    <name type="scientific">Kwoniella bestiolae CBS 10118</name>
    <dbReference type="NCBI Taxonomy" id="1296100"/>
    <lineage>
        <taxon>Eukaryota</taxon>
        <taxon>Fungi</taxon>
        <taxon>Dikarya</taxon>
        <taxon>Basidiomycota</taxon>
        <taxon>Agaricomycotina</taxon>
        <taxon>Tremellomycetes</taxon>
        <taxon>Tremellales</taxon>
        <taxon>Cryptococcaceae</taxon>
        <taxon>Kwoniella</taxon>
    </lineage>
</organism>
<feature type="compositionally biased region" description="Polar residues" evidence="1">
    <location>
        <begin position="371"/>
        <end position="388"/>
    </location>
</feature>
<evidence type="ECO:0000313" key="2">
    <source>
        <dbReference type="EMBL" id="OCF21963.1"/>
    </source>
</evidence>
<evidence type="ECO:0008006" key="5">
    <source>
        <dbReference type="Google" id="ProtNLM"/>
    </source>
</evidence>
<sequence>MSNPHPVPASTRLSSTSDILSHIFSFLPSTSLHPLLYVSKTFFHSAAPHLYHTLSISPSSSSRNIFAGSKRSDNLTLDQKPLGDSTDPSNEIHKNSLLKYIKRVDVYIHGINECPFVKQFIEPLPNLEVVHLARGKRPSGEEEGNVCYGERCQFVNKVCINARRVIIRELDFSCLRRFEKLERVILKLRPCELPYYRGEGMARFRRQYDNQDQDVISRERDERELDDFSDIWFRSLYHLPPTVKRLDLVWWDESHKYRIDSYETTLQGFGLWGGGNEIERRIRVMKNCTCCDQLGCVRYSPHVGVQLPTLFKVLGKKTRIEHVGVWNFERVGGDERNQWRDYLVGYEELKDLLKKGFREGRQERDNLRNGYITSTSMPNGSNGTSSLDHQGGSEEEEEVITFHSGLEYYSTHSHDYTEIDTEEMDYWKDRFDPSPRLRELRRRALEEMEMGMDDWSRKDIELWNEDDCLSYLIERHNAQRAEEEHRAGLGVWIERIEEEDEEEEE</sequence>
<dbReference type="EMBL" id="KI894026">
    <property type="protein sequence ID" value="OCF21963.1"/>
    <property type="molecule type" value="Genomic_DNA"/>
</dbReference>